<sequence>MKFDTIIIGGGLSGMTCAIAQAQKGKRVAVVTAGESNLHFHSGSFDLLGYQQGQPVSDPVAAIAALPESHPYHRLGDVEQLAAQACQLLADAGVRTQGDAHHNHFRLSPIGKLVPTWLTMEDMFSVDSAEELKGKKIGLVNIVGFLDFAVPYLADALRDMGAEVTVRSFTTPLLENARRSPSEMRATNIAKYLDDDNHVKEVADRLNSITPRYCELLLLPAILGIANNRAVKLLKESVKTPLRFVATIPPSVPGTRIQSLLRRRFQQLGGTLLPNDTVKGGGFENNRLKYVCTEHLADTRLEANDFVLATGSFLGGGLSSDYYSVRESVFGLDVELNGAASRVDWTTDKLFDKQPYESFGVKADNQFRVSKDGTTIDNLYAIGSVLSGNDPQHLADATGVDLLTALAVL</sequence>
<keyword evidence="6" id="KW-1185">Reference proteome</keyword>
<evidence type="ECO:0000313" key="6">
    <source>
        <dbReference type="Proteomes" id="UP000438914"/>
    </source>
</evidence>
<dbReference type="InterPro" id="IPR009158">
    <property type="entry name" value="G3P_DH_GlpB_su"/>
</dbReference>
<dbReference type="PIRSF" id="PIRSF000141">
    <property type="entry name" value="Anaerobic_G3P_dh"/>
    <property type="match status" value="1"/>
</dbReference>
<dbReference type="EMBL" id="VUNG01000009">
    <property type="protein sequence ID" value="MST84097.1"/>
    <property type="molecule type" value="Genomic_DNA"/>
</dbReference>
<dbReference type="Pfam" id="PF00890">
    <property type="entry name" value="FAD_binding_2"/>
    <property type="match status" value="1"/>
</dbReference>
<name>A0A7K0KDT1_9BACT</name>
<dbReference type="Proteomes" id="UP000438914">
    <property type="component" value="Unassembled WGS sequence"/>
</dbReference>
<gene>
    <name evidence="5" type="primary">glpB</name>
    <name evidence="5" type="ORF">FYJ73_05355</name>
</gene>
<keyword evidence="2" id="KW-0288">FMN</keyword>
<evidence type="ECO:0000313" key="5">
    <source>
        <dbReference type="EMBL" id="MST84097.1"/>
    </source>
</evidence>
<dbReference type="NCBIfam" id="NF003720">
    <property type="entry name" value="PRK05329.1-3"/>
    <property type="match status" value="1"/>
</dbReference>
<dbReference type="SUPFAM" id="SSF51905">
    <property type="entry name" value="FAD/NAD(P)-binding domain"/>
    <property type="match status" value="1"/>
</dbReference>
<dbReference type="GO" id="GO:0004368">
    <property type="term" value="F:glycerol-3-phosphate dehydrogenase (quinone) activity"/>
    <property type="evidence" value="ECO:0007669"/>
    <property type="project" value="UniProtKB-EC"/>
</dbReference>
<dbReference type="RefSeq" id="WP_154533680.1">
    <property type="nucleotide sequence ID" value="NZ_VUNG01000009.1"/>
</dbReference>
<feature type="domain" description="FAD-dependent oxidoreductase 2 FAD-binding" evidence="4">
    <location>
        <begin position="4"/>
        <end position="388"/>
    </location>
</feature>
<dbReference type="AlphaFoldDB" id="A0A7K0KDT1"/>
<evidence type="ECO:0000256" key="1">
    <source>
        <dbReference type="ARBA" id="ARBA00022630"/>
    </source>
</evidence>
<organism evidence="5 6">
    <name type="scientific">Hallella mizrahii</name>
    <dbReference type="NCBI Taxonomy" id="2606637"/>
    <lineage>
        <taxon>Bacteria</taxon>
        <taxon>Pseudomonadati</taxon>
        <taxon>Bacteroidota</taxon>
        <taxon>Bacteroidia</taxon>
        <taxon>Bacteroidales</taxon>
        <taxon>Prevotellaceae</taxon>
        <taxon>Hallella</taxon>
    </lineage>
</organism>
<keyword evidence="3 5" id="KW-0560">Oxidoreductase</keyword>
<dbReference type="NCBIfam" id="NF003719">
    <property type="entry name" value="PRK05329.1-2"/>
    <property type="match status" value="1"/>
</dbReference>
<keyword evidence="1" id="KW-0285">Flavoprotein</keyword>
<dbReference type="InterPro" id="IPR003953">
    <property type="entry name" value="FAD-dep_OxRdtase_2_FAD-bd"/>
</dbReference>
<dbReference type="InterPro" id="IPR036188">
    <property type="entry name" value="FAD/NAD-bd_sf"/>
</dbReference>
<dbReference type="EC" id="1.1.5.3" evidence="5"/>
<proteinExistence type="predicted"/>
<evidence type="ECO:0000259" key="4">
    <source>
        <dbReference type="Pfam" id="PF00890"/>
    </source>
</evidence>
<protein>
    <submittedName>
        <fullName evidence="5">Glycerol-3-phosphate dehydrogenase subunit GlpB</fullName>
        <ecNumber evidence="5">1.1.5.3</ecNumber>
    </submittedName>
</protein>
<accession>A0A7K0KDT1</accession>
<evidence type="ECO:0000256" key="3">
    <source>
        <dbReference type="ARBA" id="ARBA00023002"/>
    </source>
</evidence>
<evidence type="ECO:0000256" key="2">
    <source>
        <dbReference type="ARBA" id="ARBA00022643"/>
    </source>
</evidence>
<dbReference type="Gene3D" id="3.50.50.60">
    <property type="entry name" value="FAD/NAD(P)-binding domain"/>
    <property type="match status" value="1"/>
</dbReference>
<dbReference type="NCBIfam" id="TIGR03378">
    <property type="entry name" value="glycerol3P_GlpB"/>
    <property type="match status" value="1"/>
</dbReference>
<reference evidence="5 6" key="1">
    <citation type="submission" date="2019-08" db="EMBL/GenBank/DDBJ databases">
        <title>In-depth cultivation of the pig gut microbiome towards novel bacterial diversity and tailored functional studies.</title>
        <authorList>
            <person name="Wylensek D."/>
            <person name="Hitch T.C.A."/>
            <person name="Clavel T."/>
        </authorList>
    </citation>
    <scope>NUCLEOTIDE SEQUENCE [LARGE SCALE GENOMIC DNA]</scope>
    <source>
        <strain evidence="5 6">LKV-178-WT-2A</strain>
    </source>
</reference>
<comment type="caution">
    <text evidence="5">The sequence shown here is derived from an EMBL/GenBank/DDBJ whole genome shotgun (WGS) entry which is preliminary data.</text>
</comment>
<dbReference type="GO" id="GO:0009331">
    <property type="term" value="C:glycerol-3-phosphate dehydrogenase (FAD) complex"/>
    <property type="evidence" value="ECO:0007669"/>
    <property type="project" value="InterPro"/>
</dbReference>